<dbReference type="AlphaFoldDB" id="A0A542EGV9"/>
<gene>
    <name evidence="2" type="ORF">FB459_2012</name>
</gene>
<feature type="region of interest" description="Disordered" evidence="1">
    <location>
        <begin position="241"/>
        <end position="270"/>
    </location>
</feature>
<evidence type="ECO:0000313" key="2">
    <source>
        <dbReference type="EMBL" id="TQJ14545.1"/>
    </source>
</evidence>
<organism evidence="2 3">
    <name type="scientific">Yimella lutea</name>
    <dbReference type="NCBI Taxonomy" id="587872"/>
    <lineage>
        <taxon>Bacteria</taxon>
        <taxon>Bacillati</taxon>
        <taxon>Actinomycetota</taxon>
        <taxon>Actinomycetes</taxon>
        <taxon>Micrococcales</taxon>
        <taxon>Dermacoccaceae</taxon>
        <taxon>Yimella</taxon>
    </lineage>
</organism>
<reference evidence="2 3" key="1">
    <citation type="submission" date="2019-06" db="EMBL/GenBank/DDBJ databases">
        <title>Sequencing the genomes of 1000 actinobacteria strains.</title>
        <authorList>
            <person name="Klenk H.-P."/>
        </authorList>
    </citation>
    <scope>NUCLEOTIDE SEQUENCE [LARGE SCALE GENOMIC DNA]</scope>
    <source>
        <strain evidence="2 3">DSM 19828</strain>
    </source>
</reference>
<keyword evidence="3" id="KW-1185">Reference proteome</keyword>
<evidence type="ECO:0000256" key="1">
    <source>
        <dbReference type="SAM" id="MobiDB-lite"/>
    </source>
</evidence>
<comment type="caution">
    <text evidence="2">The sequence shown here is derived from an EMBL/GenBank/DDBJ whole genome shotgun (WGS) entry which is preliminary data.</text>
</comment>
<accession>A0A542EGV9</accession>
<evidence type="ECO:0000313" key="3">
    <source>
        <dbReference type="Proteomes" id="UP000320806"/>
    </source>
</evidence>
<sequence>MAPAMGKAGPVGLAEHWCVLPPPLRRCVPPPWRSRGSRWRCPAIRSRGRGLVHAWAPNPLAPACVDPSRGRRSGHDPWRRGNRYRPSRCSGGVCRHRQYGAGYHVDPGLGADCWTERTRVDRMAAATRRNHDHPVGAAPRPAVMGAHCQGSRGIPVAQRRRWRSCLRGVVPHSTKSSADVDVASRPTESNHCCGTRMVDLGPGVDRRPVRGFCARAGSIHSWANSWSKGFCRPAWRTSAMAAGPRQEPERGASNPVVLAEANPADGRLRA</sequence>
<dbReference type="Proteomes" id="UP000320806">
    <property type="component" value="Unassembled WGS sequence"/>
</dbReference>
<proteinExistence type="predicted"/>
<dbReference type="EMBL" id="VFMO01000001">
    <property type="protein sequence ID" value="TQJ14545.1"/>
    <property type="molecule type" value="Genomic_DNA"/>
</dbReference>
<name>A0A542EGV9_9MICO</name>
<protein>
    <submittedName>
        <fullName evidence="2">Uncharacterized protein</fullName>
    </submittedName>
</protein>